<keyword evidence="1" id="KW-0732">Signal</keyword>
<dbReference type="PROSITE" id="PS50835">
    <property type="entry name" value="IG_LIKE"/>
    <property type="match status" value="1"/>
</dbReference>
<dbReference type="InterPro" id="IPR007110">
    <property type="entry name" value="Ig-like_dom"/>
</dbReference>
<dbReference type="Gene3D" id="2.60.40.10">
    <property type="entry name" value="Immunoglobulins"/>
    <property type="match status" value="1"/>
</dbReference>
<reference evidence="3" key="1">
    <citation type="submission" date="2025-08" db="UniProtKB">
        <authorList>
            <consortium name="Ensembl"/>
        </authorList>
    </citation>
    <scope>IDENTIFICATION</scope>
</reference>
<name>A0A8C1XYI5_CYPCA</name>
<dbReference type="InterPro" id="IPR036179">
    <property type="entry name" value="Ig-like_dom_sf"/>
</dbReference>
<accession>A0A8C1XYI5</accession>
<dbReference type="SUPFAM" id="SSF48726">
    <property type="entry name" value="Immunoglobulin"/>
    <property type="match status" value="1"/>
</dbReference>
<dbReference type="Proteomes" id="UP000694700">
    <property type="component" value="Unplaced"/>
</dbReference>
<feature type="domain" description="Ig-like" evidence="2">
    <location>
        <begin position="35"/>
        <end position="102"/>
    </location>
</feature>
<feature type="signal peptide" evidence="1">
    <location>
        <begin position="1"/>
        <end position="34"/>
    </location>
</feature>
<evidence type="ECO:0000256" key="1">
    <source>
        <dbReference type="SAM" id="SignalP"/>
    </source>
</evidence>
<proteinExistence type="predicted"/>
<dbReference type="InterPro" id="IPR013783">
    <property type="entry name" value="Ig-like_fold"/>
</dbReference>
<feature type="chain" id="PRO_5034613305" description="Ig-like domain-containing protein" evidence="1">
    <location>
        <begin position="35"/>
        <end position="119"/>
    </location>
</feature>
<evidence type="ECO:0000313" key="3">
    <source>
        <dbReference type="Ensembl" id="ENSCCRP00015088947.1"/>
    </source>
</evidence>
<protein>
    <recommendedName>
        <fullName evidence="2">Ig-like domain-containing protein</fullName>
    </recommendedName>
</protein>
<sequence>ILKHLKVLCRQLTLILKFIKYLFLCLSVTSVVNANPVTLTCDIQGGENIQWIYSLFKDGDPHDTYRTTEAEFSFTANVSDSGVYSCRGERSDISDAVTLTVSGYRACPACSATAPLIVA</sequence>
<organism evidence="3 4">
    <name type="scientific">Cyprinus carpio</name>
    <name type="common">Common carp</name>
    <dbReference type="NCBI Taxonomy" id="7962"/>
    <lineage>
        <taxon>Eukaryota</taxon>
        <taxon>Metazoa</taxon>
        <taxon>Chordata</taxon>
        <taxon>Craniata</taxon>
        <taxon>Vertebrata</taxon>
        <taxon>Euteleostomi</taxon>
        <taxon>Actinopterygii</taxon>
        <taxon>Neopterygii</taxon>
        <taxon>Teleostei</taxon>
        <taxon>Ostariophysi</taxon>
        <taxon>Cypriniformes</taxon>
        <taxon>Cyprinidae</taxon>
        <taxon>Cyprininae</taxon>
        <taxon>Cyprinus</taxon>
    </lineage>
</organism>
<dbReference type="Pfam" id="PF13895">
    <property type="entry name" value="Ig_2"/>
    <property type="match status" value="1"/>
</dbReference>
<evidence type="ECO:0000313" key="4">
    <source>
        <dbReference type="Proteomes" id="UP000694700"/>
    </source>
</evidence>
<evidence type="ECO:0000259" key="2">
    <source>
        <dbReference type="PROSITE" id="PS50835"/>
    </source>
</evidence>
<dbReference type="AlphaFoldDB" id="A0A8C1XYI5"/>
<dbReference type="Ensembl" id="ENSCCRT00015091814.1">
    <property type="protein sequence ID" value="ENSCCRP00015088947.1"/>
    <property type="gene ID" value="ENSCCRG00015035894.1"/>
</dbReference>